<comment type="similarity">
    <text evidence="1 4">Belongs to the bacterial flagellin family.</text>
</comment>
<dbReference type="SUPFAM" id="SSF64518">
    <property type="entry name" value="Phase 1 flagellin"/>
    <property type="match status" value="1"/>
</dbReference>
<evidence type="ECO:0000313" key="7">
    <source>
        <dbReference type="EMBL" id="GAA4749343.1"/>
    </source>
</evidence>
<dbReference type="EMBL" id="BAABLP010000004">
    <property type="protein sequence ID" value="GAA4749343.1"/>
    <property type="molecule type" value="Genomic_DNA"/>
</dbReference>
<name>A0ABP8Z886_9MICO</name>
<evidence type="ECO:0000256" key="1">
    <source>
        <dbReference type="ARBA" id="ARBA00005709"/>
    </source>
</evidence>
<dbReference type="Pfam" id="PF00700">
    <property type="entry name" value="Flagellin_C"/>
    <property type="match status" value="1"/>
</dbReference>
<dbReference type="PRINTS" id="PR00207">
    <property type="entry name" value="FLAGELLIN"/>
</dbReference>
<reference evidence="8" key="1">
    <citation type="journal article" date="2019" name="Int. J. Syst. Evol. Microbiol.">
        <title>The Global Catalogue of Microorganisms (GCM) 10K type strain sequencing project: providing services to taxonomists for standard genome sequencing and annotation.</title>
        <authorList>
            <consortium name="The Broad Institute Genomics Platform"/>
            <consortium name="The Broad Institute Genome Sequencing Center for Infectious Disease"/>
            <person name="Wu L."/>
            <person name="Ma J."/>
        </authorList>
    </citation>
    <scope>NUCLEOTIDE SEQUENCE [LARGE SCALE GENOMIC DNA]</scope>
    <source>
        <strain evidence="8">JCM 19015</strain>
    </source>
</reference>
<dbReference type="Gene3D" id="3.30.70.2120">
    <property type="match status" value="1"/>
</dbReference>
<keyword evidence="7" id="KW-0282">Flagellum</keyword>
<dbReference type="InterPro" id="IPR042187">
    <property type="entry name" value="Flagellin_C_sub2"/>
</dbReference>
<gene>
    <name evidence="7" type="ORF">GCM10025783_22010</name>
</gene>
<dbReference type="PANTHER" id="PTHR42792">
    <property type="entry name" value="FLAGELLIN"/>
    <property type="match status" value="1"/>
</dbReference>
<dbReference type="Proteomes" id="UP001500121">
    <property type="component" value="Unassembled WGS sequence"/>
</dbReference>
<dbReference type="Gene3D" id="1.20.1330.10">
    <property type="entry name" value="f41 fragment of flagellin, N-terminal domain"/>
    <property type="match status" value="1"/>
</dbReference>
<dbReference type="Pfam" id="PF00669">
    <property type="entry name" value="Flagellin_N"/>
    <property type="match status" value="1"/>
</dbReference>
<dbReference type="InterPro" id="IPR001029">
    <property type="entry name" value="Flagellin_N"/>
</dbReference>
<evidence type="ECO:0000313" key="8">
    <source>
        <dbReference type="Proteomes" id="UP001500121"/>
    </source>
</evidence>
<keyword evidence="3 4" id="KW-0975">Bacterial flagellum</keyword>
<feature type="domain" description="Flagellin N-terminal" evidence="5">
    <location>
        <begin position="5"/>
        <end position="141"/>
    </location>
</feature>
<comment type="subcellular location">
    <subcellularLocation>
        <location evidence="4">Secreted</location>
    </subcellularLocation>
    <subcellularLocation>
        <location evidence="4">Bacterial flagellum</location>
    </subcellularLocation>
</comment>
<feature type="domain" description="Flagellin C-terminal" evidence="6">
    <location>
        <begin position="292"/>
        <end position="377"/>
    </location>
</feature>
<keyword evidence="7" id="KW-0966">Cell projection</keyword>
<evidence type="ECO:0000259" key="6">
    <source>
        <dbReference type="Pfam" id="PF00700"/>
    </source>
</evidence>
<accession>A0ABP8Z886</accession>
<comment type="caution">
    <text evidence="7">The sequence shown here is derived from an EMBL/GenBank/DDBJ whole genome shotgun (WGS) entry which is preliminary data.</text>
</comment>
<dbReference type="InterPro" id="IPR001492">
    <property type="entry name" value="Flagellin"/>
</dbReference>
<proteinExistence type="inferred from homology"/>
<protein>
    <recommendedName>
        <fullName evidence="2 4">Flagellin</fullName>
    </recommendedName>
</protein>
<evidence type="ECO:0000256" key="4">
    <source>
        <dbReference type="RuleBase" id="RU362073"/>
    </source>
</evidence>
<keyword evidence="7" id="KW-0969">Cilium</keyword>
<dbReference type="Gene3D" id="6.10.10.10">
    <property type="entry name" value="Flagellar export chaperone, C-terminal domain"/>
    <property type="match status" value="1"/>
</dbReference>
<dbReference type="PANTHER" id="PTHR42792:SF2">
    <property type="entry name" value="FLAGELLIN"/>
    <property type="match status" value="1"/>
</dbReference>
<organism evidence="7 8">
    <name type="scientific">Amnibacterium soli</name>
    <dbReference type="NCBI Taxonomy" id="1282736"/>
    <lineage>
        <taxon>Bacteria</taxon>
        <taxon>Bacillati</taxon>
        <taxon>Actinomycetota</taxon>
        <taxon>Actinomycetes</taxon>
        <taxon>Micrococcales</taxon>
        <taxon>Microbacteriaceae</taxon>
        <taxon>Amnibacterium</taxon>
    </lineage>
</organism>
<dbReference type="RefSeq" id="WP_345481233.1">
    <property type="nucleotide sequence ID" value="NZ_BAABLP010000004.1"/>
</dbReference>
<evidence type="ECO:0000256" key="2">
    <source>
        <dbReference type="ARBA" id="ARBA00020110"/>
    </source>
</evidence>
<sequence>MGFSINTNLDALNTYKNLQGVQNSLSKSLEKLSSGLRINNAGDDAAGLTIATQLGSQVSGLTQAARNAQDGVSVVQTADGALTQTQSLLGRLRDLAVQAANDSNSTTARSAIATEATSITDELSRLSTSVNFNGQKLLDGSTNNMKFQIGADGDAASRITVNLSGANLTNIATALNNGTTSTGTSWTTLPAAGDVVDFKSTNANGTATTNSVTFAAAPASFQAFSDQLNANTGFASNFTSTVVKDVNGAATGVLVTAKDAGTVSSTKLGAGTTGAANTGIQFDTADHAQAAITAIDLQLKNVSNARAAIGALENRFASAVSTINTSITNLTAAKSRITDVDMASEMVSYSRANILSQSGTAMLAQANSLPQLALKLLG</sequence>
<evidence type="ECO:0000259" key="5">
    <source>
        <dbReference type="Pfam" id="PF00669"/>
    </source>
</evidence>
<comment type="function">
    <text evidence="4">Flagellin is the subunit protein which polymerizes to form the filaments of bacterial flagella.</text>
</comment>
<evidence type="ECO:0000256" key="3">
    <source>
        <dbReference type="ARBA" id="ARBA00023143"/>
    </source>
</evidence>
<dbReference type="InterPro" id="IPR046358">
    <property type="entry name" value="Flagellin_C"/>
</dbReference>
<keyword evidence="8" id="KW-1185">Reference proteome</keyword>
<keyword evidence="4" id="KW-0964">Secreted</keyword>